<keyword evidence="1" id="KW-0732">Signal</keyword>
<evidence type="ECO:0000256" key="1">
    <source>
        <dbReference type="SAM" id="SignalP"/>
    </source>
</evidence>
<accession>A0ABW8SGE4</accession>
<dbReference type="PANTHER" id="PTHR30032">
    <property type="entry name" value="N-ACETYLMURAMOYL-L-ALANINE AMIDASE-RELATED"/>
    <property type="match status" value="1"/>
</dbReference>
<comment type="caution">
    <text evidence="2">The sequence shown here is derived from an EMBL/GenBank/DDBJ whole genome shotgun (WGS) entry which is preliminary data.</text>
</comment>
<dbReference type="RefSeq" id="WP_406790423.1">
    <property type="nucleotide sequence ID" value="NZ_JBJHZX010000002.1"/>
</dbReference>
<dbReference type="Gene3D" id="3.40.50.12090">
    <property type="match status" value="2"/>
</dbReference>
<dbReference type="PANTHER" id="PTHR30032:SF8">
    <property type="entry name" value="GERMINATION-SPECIFIC N-ACETYLMURAMOYL-L-ALANINE AMIDASE"/>
    <property type="match status" value="1"/>
</dbReference>
<proteinExistence type="predicted"/>
<dbReference type="InterPro" id="IPR007253">
    <property type="entry name" value="Cell_wall-bd_2"/>
</dbReference>
<reference evidence="2 3" key="1">
    <citation type="submission" date="2024-11" db="EMBL/GenBank/DDBJ databases">
        <authorList>
            <person name="Heng Y.C."/>
            <person name="Lim A.C.H."/>
            <person name="Lee J.K.Y."/>
            <person name="Kittelmann S."/>
        </authorList>
    </citation>
    <scope>NUCLEOTIDE SEQUENCE [LARGE SCALE GENOMIC DNA]</scope>
    <source>
        <strain evidence="2 3">WILCCON 0269</strain>
    </source>
</reference>
<dbReference type="Proteomes" id="UP001623660">
    <property type="component" value="Unassembled WGS sequence"/>
</dbReference>
<sequence>MKNTHKHSKIIITLVLSFCITSTWFIKPVMADSTSTTENNSVSSDVTNSDATNSNITSTDIKTLSEMTFDQLTAAAQPMPDNAITNSIIGDNNDMVLNSQQFIPQDGNIYYISSTFIDPITANYNTPRKSTTITYYKFLNTEPGRYPFVNYTSYYWEFKDGVLYANGTTTESVNNETLYKQLSGGLPYIPAVDTFQHKRLSTMFDMAEEINPDKLNNVVITSGTSFADALSGTVLASKLKAPIFFMNTKDDTNVYDYVNDNLKKGGTVYILGKEGAISSVIENKFTQYGFTASRLGGTDRYDTCSQINNQLNISKGTPVIIVSGENFPDALSISSVAACKGYPILLTQSNSIPQQTISQLNKINPSRIYVIGGPGVISDNIFSTLKNYSSYVSRIFGTDRYETSLNICKSFNFNNSSSIVLATGTDFKDALAGSTVAAKYDSPILLINSDTTKVKEYLKSSSYKSLIILGDTSTISTDTENDLAK</sequence>
<dbReference type="Pfam" id="PF04122">
    <property type="entry name" value="CW_binding_2"/>
    <property type="match status" value="3"/>
</dbReference>
<protein>
    <submittedName>
        <fullName evidence="2">Cell wall-binding repeat-containing protein</fullName>
    </submittedName>
</protein>
<feature type="signal peptide" evidence="1">
    <location>
        <begin position="1"/>
        <end position="31"/>
    </location>
</feature>
<gene>
    <name evidence="2" type="ORF">ACJDU8_01745</name>
</gene>
<name>A0ABW8SGE4_9CLOT</name>
<feature type="chain" id="PRO_5047267852" evidence="1">
    <location>
        <begin position="32"/>
        <end position="485"/>
    </location>
</feature>
<keyword evidence="3" id="KW-1185">Reference proteome</keyword>
<evidence type="ECO:0000313" key="3">
    <source>
        <dbReference type="Proteomes" id="UP001623660"/>
    </source>
</evidence>
<dbReference type="InterPro" id="IPR051922">
    <property type="entry name" value="Bact_Sporulation_Assoc"/>
</dbReference>
<organism evidence="2 3">
    <name type="scientific">Candidatus Clostridium eludens</name>
    <dbReference type="NCBI Taxonomy" id="3381663"/>
    <lineage>
        <taxon>Bacteria</taxon>
        <taxon>Bacillati</taxon>
        <taxon>Bacillota</taxon>
        <taxon>Clostridia</taxon>
        <taxon>Eubacteriales</taxon>
        <taxon>Clostridiaceae</taxon>
        <taxon>Clostridium</taxon>
    </lineage>
</organism>
<evidence type="ECO:0000313" key="2">
    <source>
        <dbReference type="EMBL" id="MFL0194303.1"/>
    </source>
</evidence>
<dbReference type="EMBL" id="JBJHZX010000002">
    <property type="protein sequence ID" value="MFL0194303.1"/>
    <property type="molecule type" value="Genomic_DNA"/>
</dbReference>